<dbReference type="SUPFAM" id="SSF48498">
    <property type="entry name" value="Tetracyclin repressor-like, C-terminal domain"/>
    <property type="match status" value="1"/>
</dbReference>
<dbReference type="InterPro" id="IPR001647">
    <property type="entry name" value="HTH_TetR"/>
</dbReference>
<comment type="caution">
    <text evidence="6">The sequence shown here is derived from an EMBL/GenBank/DDBJ whole genome shotgun (WGS) entry which is preliminary data.</text>
</comment>
<dbReference type="PANTHER" id="PTHR30055">
    <property type="entry name" value="HTH-TYPE TRANSCRIPTIONAL REGULATOR RUTR"/>
    <property type="match status" value="1"/>
</dbReference>
<proteinExistence type="predicted"/>
<dbReference type="SUPFAM" id="SSF46689">
    <property type="entry name" value="Homeodomain-like"/>
    <property type="match status" value="1"/>
</dbReference>
<evidence type="ECO:0000256" key="3">
    <source>
        <dbReference type="ARBA" id="ARBA00023163"/>
    </source>
</evidence>
<evidence type="ECO:0000256" key="2">
    <source>
        <dbReference type="ARBA" id="ARBA00023125"/>
    </source>
</evidence>
<sequence length="191" mass="19997">MKPAADAALSGSTRARILQAAMRRFARQSYEATGLRDIAADVGVNVAYVHRCFGSKERLFRAALEATLWPDGLFDGPGDGLAASLAREVLRQRDGGEIRAFDIVIHSFSSPEAARVMADLLAEEFVAPLTERRGGLSARRATLVAALLAGVGILRDVVGAAPLREAGAGELEPALAGIIEAIMAGGDEAAD</sequence>
<evidence type="ECO:0000313" key="7">
    <source>
        <dbReference type="Proteomes" id="UP000231070"/>
    </source>
</evidence>
<keyword evidence="7" id="KW-1185">Reference proteome</keyword>
<dbReference type="OrthoDB" id="2356263at2"/>
<dbReference type="InterPro" id="IPR050109">
    <property type="entry name" value="HTH-type_TetR-like_transc_reg"/>
</dbReference>
<dbReference type="EMBL" id="NQVN01000019">
    <property type="protein sequence ID" value="PIO97333.1"/>
    <property type="molecule type" value="Genomic_DNA"/>
</dbReference>
<dbReference type="GO" id="GO:0000976">
    <property type="term" value="F:transcription cis-regulatory region binding"/>
    <property type="evidence" value="ECO:0007669"/>
    <property type="project" value="TreeGrafter"/>
</dbReference>
<evidence type="ECO:0000256" key="1">
    <source>
        <dbReference type="ARBA" id="ARBA00023015"/>
    </source>
</evidence>
<evidence type="ECO:0000259" key="5">
    <source>
        <dbReference type="PROSITE" id="PS50977"/>
    </source>
</evidence>
<keyword evidence="2 4" id="KW-0238">DNA-binding</keyword>
<gene>
    <name evidence="6" type="ORF">CJ014_21240</name>
</gene>
<protein>
    <recommendedName>
        <fullName evidence="5">HTH tetR-type domain-containing protein</fullName>
    </recommendedName>
</protein>
<dbReference type="InterPro" id="IPR036271">
    <property type="entry name" value="Tet_transcr_reg_TetR-rel_C_sf"/>
</dbReference>
<organism evidence="6 7">
    <name type="scientific">Pleomorphomonas carboxyditropha</name>
    <dbReference type="NCBI Taxonomy" id="2023338"/>
    <lineage>
        <taxon>Bacteria</taxon>
        <taxon>Pseudomonadati</taxon>
        <taxon>Pseudomonadota</taxon>
        <taxon>Alphaproteobacteria</taxon>
        <taxon>Hyphomicrobiales</taxon>
        <taxon>Pleomorphomonadaceae</taxon>
        <taxon>Pleomorphomonas</taxon>
    </lineage>
</organism>
<dbReference type="InterPro" id="IPR009057">
    <property type="entry name" value="Homeodomain-like_sf"/>
</dbReference>
<dbReference type="AlphaFoldDB" id="A0A2G9WRM9"/>
<feature type="domain" description="HTH tetR-type" evidence="5">
    <location>
        <begin position="11"/>
        <end position="71"/>
    </location>
</feature>
<dbReference type="RefSeq" id="WP_100082501.1">
    <property type="nucleotide sequence ID" value="NZ_NQVN01000019.1"/>
</dbReference>
<dbReference type="PROSITE" id="PS50977">
    <property type="entry name" value="HTH_TETR_2"/>
    <property type="match status" value="1"/>
</dbReference>
<dbReference type="Pfam" id="PF00440">
    <property type="entry name" value="TetR_N"/>
    <property type="match status" value="1"/>
</dbReference>
<dbReference type="Gene3D" id="1.10.357.10">
    <property type="entry name" value="Tetracycline Repressor, domain 2"/>
    <property type="match status" value="1"/>
</dbReference>
<keyword evidence="1" id="KW-0805">Transcription regulation</keyword>
<feature type="DNA-binding region" description="H-T-H motif" evidence="4">
    <location>
        <begin position="34"/>
        <end position="53"/>
    </location>
</feature>
<dbReference type="Pfam" id="PF17920">
    <property type="entry name" value="TetR_C_16"/>
    <property type="match status" value="1"/>
</dbReference>
<dbReference type="Proteomes" id="UP000231070">
    <property type="component" value="Unassembled WGS sequence"/>
</dbReference>
<dbReference type="InterPro" id="IPR041678">
    <property type="entry name" value="TetR_C_16"/>
</dbReference>
<accession>A0A2G9WRM9</accession>
<reference evidence="6 7" key="1">
    <citation type="submission" date="2017-08" db="EMBL/GenBank/DDBJ databases">
        <title>Pleomorphomonas carboxidotrophicus sp. nov., a new mesophilic hydrogenogenic carboxidotroph.</title>
        <authorList>
            <person name="Esquivel-Elizondo S."/>
            <person name="Krajmalnik-Brown R."/>
            <person name="Maldonado J."/>
        </authorList>
    </citation>
    <scope>NUCLEOTIDE SEQUENCE [LARGE SCALE GENOMIC DNA]</scope>
    <source>
        <strain evidence="6 7">SVCO-16</strain>
    </source>
</reference>
<dbReference type="PANTHER" id="PTHR30055:SF234">
    <property type="entry name" value="HTH-TYPE TRANSCRIPTIONAL REGULATOR BETI"/>
    <property type="match status" value="1"/>
</dbReference>
<dbReference type="GO" id="GO:0003700">
    <property type="term" value="F:DNA-binding transcription factor activity"/>
    <property type="evidence" value="ECO:0007669"/>
    <property type="project" value="TreeGrafter"/>
</dbReference>
<name>A0A2G9WRM9_9HYPH</name>
<evidence type="ECO:0000313" key="6">
    <source>
        <dbReference type="EMBL" id="PIO97333.1"/>
    </source>
</evidence>
<evidence type="ECO:0000256" key="4">
    <source>
        <dbReference type="PROSITE-ProRule" id="PRU00335"/>
    </source>
</evidence>
<keyword evidence="3" id="KW-0804">Transcription</keyword>